<evidence type="ECO:0000256" key="4">
    <source>
        <dbReference type="SAM" id="MobiDB-lite"/>
    </source>
</evidence>
<keyword evidence="1" id="KW-0433">Leucine-rich repeat</keyword>
<feature type="region of interest" description="Disordered" evidence="4">
    <location>
        <begin position="1"/>
        <end position="57"/>
    </location>
</feature>
<feature type="region of interest" description="Disordered" evidence="4">
    <location>
        <begin position="358"/>
        <end position="393"/>
    </location>
</feature>
<dbReference type="Pfam" id="PF13855">
    <property type="entry name" value="LRR_8"/>
    <property type="match status" value="1"/>
</dbReference>
<evidence type="ECO:0000256" key="1">
    <source>
        <dbReference type="ARBA" id="ARBA00022614"/>
    </source>
</evidence>
<reference evidence="5 6" key="1">
    <citation type="journal article" date="2018" name="Microb. Genom.">
        <title>Expanding an expanded genome: long-read sequencing of Trypanosoma cruzi.</title>
        <authorList>
            <person name="Berna L."/>
            <person name="Rodriguez M."/>
            <person name="Chiribao M.L."/>
            <person name="Parodi-Talice A."/>
            <person name="Pita S."/>
            <person name="Rijo G."/>
            <person name="Alvarez-Valin F."/>
            <person name="Robello C."/>
        </authorList>
    </citation>
    <scope>NUCLEOTIDE SEQUENCE [LARGE SCALE GENOMIC DNA]</scope>
    <source>
        <strain evidence="5 6">Dm28c</strain>
    </source>
</reference>
<dbReference type="InterPro" id="IPR003591">
    <property type="entry name" value="Leu-rich_rpt_typical-subtyp"/>
</dbReference>
<evidence type="ECO:0000256" key="3">
    <source>
        <dbReference type="SAM" id="Coils"/>
    </source>
</evidence>
<organism evidence="5 6">
    <name type="scientific">Trypanosoma cruzi</name>
    <dbReference type="NCBI Taxonomy" id="5693"/>
    <lineage>
        <taxon>Eukaryota</taxon>
        <taxon>Discoba</taxon>
        <taxon>Euglenozoa</taxon>
        <taxon>Kinetoplastea</taxon>
        <taxon>Metakinetoplastina</taxon>
        <taxon>Trypanosomatida</taxon>
        <taxon>Trypanosomatidae</taxon>
        <taxon>Trypanosoma</taxon>
        <taxon>Schizotrypanum</taxon>
    </lineage>
</organism>
<sequence length="979" mass="111519">MRGGTPAGRADAPMPRRPRPLPFLHPASATSTTRRREISPMQRSQTQPGSSIDGKASHTKTIVFQRIHAPMVEKTALPEENLRALRQTRNLFLCCRGLLSFSQIRYLEHMTQLSSLNVHMNAISRIECLGHLHHLTELDVSANELRAVDEDAFKGLYHLKRLNLSSNFLTVVNGFQHLPALEWVSLSFNELEDVRGLRRLPCPQQLVHLDVCGNKLSSLVELENALENCRDLQDLRVEIPKTALVLPTAPPQLHLRENPFCVTELAYAERLLQRFQRLVVLNGVSCGYDPTAETRLRGQSTANIGDCHGEPCWHPLDVTSPALVSSHITSPQQRPEAAPCDAVLTDVSLGNASCRVENVTSGSTSTTGPSSSERSGNSNIKKNMSESHSSYSPSLAWRAKRVSRSVITKVSIPLHKELHLSSVEDGVFQEELQAKDELIEHLELKFKRSQEQLSLRVALEEDLRRNFEDVRRSHVALVDSTTCEKKRLCRQVAALKDELSRRSEEAVILQRKNRVELEEQTKTLRECLLRQKKESAAAMNRLEEELARTRRGANNEIRELKTRLEEVAQRNEWLEQQNEKTQIQMKKWRNESNNNKMALVACETQLHFIDSRGCLQLEEFLVRRQLECAAWSGLVTATATQLHLLRSENEFFVLCRENHQKAWEEYATSLQQHYREALLQSQARRKLPSTRVNVGCDPLGDYVQPQAVDEEEMRRVQTALSLTRQSEHLLFVENERLLKCVADKERELADASQQLQESEAMAGKMRDELERERDNLIRTLHNLRESIQKKDAEFDEMETEAKLKIDEKRSTIARLESRLEDAEEEVANHRREAAKLRDVQDELKRVSAELYAVKQERMESAAAAERVPHPQLTEVVAALEETKEKLASSVMREHQQSLKLTRAAEALTLLRGQLVRLDEDNSHLRKVLDEKMALLSAAEAEKERLQAHWRESQEAVRVRQRATLQAISQIMVGDGDGGV</sequence>
<feature type="coiled-coil region" evidence="3">
    <location>
        <begin position="734"/>
        <end position="856"/>
    </location>
</feature>
<protein>
    <recommendedName>
        <fullName evidence="7">Leucine-rich repeat protein (LRRP)</fullName>
    </recommendedName>
</protein>
<dbReference type="PANTHER" id="PTHR15454">
    <property type="entry name" value="NISCHARIN RELATED"/>
    <property type="match status" value="1"/>
</dbReference>
<dbReference type="VEuPathDB" id="TriTrypDB:C4B63_19g180"/>
<keyword evidence="3" id="KW-0175">Coiled coil</keyword>
<name>A0A2V2VIQ3_TRYCR</name>
<dbReference type="VEuPathDB" id="TriTrypDB:TcBrA4_0056500"/>
<evidence type="ECO:0000256" key="2">
    <source>
        <dbReference type="ARBA" id="ARBA00022737"/>
    </source>
</evidence>
<dbReference type="VEuPathDB" id="TriTrypDB:TcG_05063"/>
<dbReference type="VEuPathDB" id="TriTrypDB:TCSYLVIO_007400"/>
<dbReference type="SUPFAM" id="SSF52058">
    <property type="entry name" value="L domain-like"/>
    <property type="match status" value="1"/>
</dbReference>
<feature type="compositionally biased region" description="Polar residues" evidence="4">
    <location>
        <begin position="41"/>
        <end position="50"/>
    </location>
</feature>
<evidence type="ECO:0000313" key="5">
    <source>
        <dbReference type="EMBL" id="PWU96309.1"/>
    </source>
</evidence>
<dbReference type="VEuPathDB" id="TriTrypDB:BCY84_03178"/>
<dbReference type="VEuPathDB" id="TriTrypDB:Tc_MARK_6373"/>
<comment type="caution">
    <text evidence="5">The sequence shown here is derived from an EMBL/GenBank/DDBJ whole genome shotgun (WGS) entry which is preliminary data.</text>
</comment>
<feature type="compositionally biased region" description="Polar residues" evidence="4">
    <location>
        <begin position="377"/>
        <end position="393"/>
    </location>
</feature>
<dbReference type="EMBL" id="PRFA01000019">
    <property type="protein sequence ID" value="PWU96309.1"/>
    <property type="molecule type" value="Genomic_DNA"/>
</dbReference>
<dbReference type="VEuPathDB" id="TriTrypDB:ECC02_003602"/>
<dbReference type="Proteomes" id="UP000246121">
    <property type="component" value="Unassembled WGS sequence"/>
</dbReference>
<dbReference type="PANTHER" id="PTHR15454:SF34">
    <property type="entry name" value="LEUCINE-RICH REPEAT AND COILED-COIL DOMAIN-CONTAINING PROTEIN 1"/>
    <property type="match status" value="1"/>
</dbReference>
<feature type="compositionally biased region" description="Low complexity" evidence="4">
    <location>
        <begin position="360"/>
        <end position="376"/>
    </location>
</feature>
<dbReference type="VEuPathDB" id="TriTrypDB:TCDM_01973"/>
<dbReference type="GO" id="GO:0005737">
    <property type="term" value="C:cytoplasm"/>
    <property type="evidence" value="ECO:0007669"/>
    <property type="project" value="TreeGrafter"/>
</dbReference>
<dbReference type="VEuPathDB" id="TriTrypDB:TcCL_ESM12841"/>
<feature type="coiled-coil region" evidence="3">
    <location>
        <begin position="928"/>
        <end position="955"/>
    </location>
</feature>
<dbReference type="InterPro" id="IPR001611">
    <property type="entry name" value="Leu-rich_rpt"/>
</dbReference>
<dbReference type="VEuPathDB" id="TriTrypDB:TcCLB.506925.270"/>
<gene>
    <name evidence="5" type="ORF">C4B63_19g180</name>
</gene>
<dbReference type="VEuPathDB" id="TriTrypDB:C3747_9g224"/>
<dbReference type="AlphaFoldDB" id="A0A2V2VIQ3"/>
<evidence type="ECO:0008006" key="7">
    <source>
        <dbReference type="Google" id="ProtNLM"/>
    </source>
</evidence>
<proteinExistence type="predicted"/>
<dbReference type="VEuPathDB" id="TriTrypDB:TcCL_ESM07119"/>
<dbReference type="SMART" id="SM00369">
    <property type="entry name" value="LRR_TYP"/>
    <property type="match status" value="4"/>
</dbReference>
<dbReference type="VEuPathDB" id="TriTrypDB:TcYC6_0074830"/>
<dbReference type="InterPro" id="IPR032675">
    <property type="entry name" value="LRR_dom_sf"/>
</dbReference>
<evidence type="ECO:0000313" key="6">
    <source>
        <dbReference type="Proteomes" id="UP000246121"/>
    </source>
</evidence>
<feature type="coiled-coil region" evidence="3">
    <location>
        <begin position="478"/>
        <end position="591"/>
    </location>
</feature>
<dbReference type="PROSITE" id="PS51450">
    <property type="entry name" value="LRR"/>
    <property type="match status" value="1"/>
</dbReference>
<keyword evidence="2" id="KW-0677">Repeat</keyword>
<accession>A0A2V2VIQ3</accession>
<dbReference type="Gene3D" id="3.80.10.10">
    <property type="entry name" value="Ribonuclease Inhibitor"/>
    <property type="match status" value="2"/>
</dbReference>